<evidence type="ECO:0000313" key="15">
    <source>
        <dbReference type="Proteomes" id="UP000005387"/>
    </source>
</evidence>
<evidence type="ECO:0000256" key="10">
    <source>
        <dbReference type="ARBA" id="ARBA00023186"/>
    </source>
</evidence>
<keyword evidence="7 12" id="KW-1133">Transmembrane helix</keyword>
<dbReference type="GO" id="GO:0005886">
    <property type="term" value="C:plasma membrane"/>
    <property type="evidence" value="ECO:0007669"/>
    <property type="project" value="UniProtKB-SubCell"/>
</dbReference>
<dbReference type="EMBL" id="AEDD01000001">
    <property type="protein sequence ID" value="EFM12917.1"/>
    <property type="molecule type" value="Genomic_DNA"/>
</dbReference>
<dbReference type="PANTHER" id="PTHR12428:SF65">
    <property type="entry name" value="CYTOCHROME C OXIDASE ASSEMBLY PROTEIN COX18, MITOCHONDRIAL"/>
    <property type="match status" value="1"/>
</dbReference>
<dbReference type="GO" id="GO:0051205">
    <property type="term" value="P:protein insertion into membrane"/>
    <property type="evidence" value="ECO:0007669"/>
    <property type="project" value="TreeGrafter"/>
</dbReference>
<keyword evidence="9" id="KW-0564">Palmitate</keyword>
<dbReference type="InterPro" id="IPR047196">
    <property type="entry name" value="YidC_ALB_C"/>
</dbReference>
<protein>
    <recommendedName>
        <fullName evidence="12">Membrane protein insertase YidC</fullName>
    </recommendedName>
    <alternativeName>
        <fullName evidence="12">Foldase YidC</fullName>
    </alternativeName>
    <alternativeName>
        <fullName evidence="12">Membrane integrase YidC</fullName>
    </alternativeName>
    <alternativeName>
        <fullName evidence="12">Membrane protein YidC</fullName>
    </alternativeName>
</protein>
<dbReference type="OrthoDB" id="9780552at2"/>
<evidence type="ECO:0000256" key="2">
    <source>
        <dbReference type="ARBA" id="ARBA00022448"/>
    </source>
</evidence>
<dbReference type="PANTHER" id="PTHR12428">
    <property type="entry name" value="OXA1"/>
    <property type="match status" value="1"/>
</dbReference>
<dbReference type="InterPro" id="IPR001708">
    <property type="entry name" value="YidC/ALB3/OXA1/COX18"/>
</dbReference>
<keyword evidence="5 12" id="KW-0732">Signal</keyword>
<dbReference type="eggNOG" id="COG0706">
    <property type="taxonomic scope" value="Bacteria"/>
</dbReference>
<keyword evidence="4 12" id="KW-0812">Transmembrane</keyword>
<evidence type="ECO:0000313" key="14">
    <source>
        <dbReference type="EMBL" id="EFM12917.1"/>
    </source>
</evidence>
<evidence type="ECO:0000256" key="8">
    <source>
        <dbReference type="ARBA" id="ARBA00023136"/>
    </source>
</evidence>
<dbReference type="Pfam" id="PF02096">
    <property type="entry name" value="60KD_IMP"/>
    <property type="match status" value="1"/>
</dbReference>
<accession>E0I3Q3</accession>
<gene>
    <name evidence="12" type="primary">yidC</name>
    <name evidence="14" type="ORF">PaecuDRAFT_0428</name>
</gene>
<comment type="similarity">
    <text evidence="12">Belongs to the OXA1/ALB3/YidC family. Type 2 subfamily.</text>
</comment>
<name>E0I3Q3_9BACL</name>
<evidence type="ECO:0000256" key="11">
    <source>
        <dbReference type="ARBA" id="ARBA00023288"/>
    </source>
</evidence>
<keyword evidence="2 12" id="KW-0813">Transport</keyword>
<dbReference type="CDD" id="cd20070">
    <property type="entry name" value="5TM_YidC_Alb3"/>
    <property type="match status" value="1"/>
</dbReference>
<evidence type="ECO:0000259" key="13">
    <source>
        <dbReference type="Pfam" id="PF02096"/>
    </source>
</evidence>
<dbReference type="AlphaFoldDB" id="E0I3Q3"/>
<organism evidence="14 15">
    <name type="scientific">Paenibacillus curdlanolyticus YK9</name>
    <dbReference type="NCBI Taxonomy" id="717606"/>
    <lineage>
        <taxon>Bacteria</taxon>
        <taxon>Bacillati</taxon>
        <taxon>Bacillota</taxon>
        <taxon>Bacilli</taxon>
        <taxon>Bacillales</taxon>
        <taxon>Paenibacillaceae</taxon>
        <taxon>Paenibacillus</taxon>
    </lineage>
</organism>
<keyword evidence="15" id="KW-1185">Reference proteome</keyword>
<dbReference type="HAMAP" id="MF_01811">
    <property type="entry name" value="YidC_type2"/>
    <property type="match status" value="1"/>
</dbReference>
<feature type="transmembrane region" description="Helical" evidence="12">
    <location>
        <begin position="144"/>
        <end position="165"/>
    </location>
</feature>
<feature type="transmembrane region" description="Helical" evidence="12">
    <location>
        <begin position="241"/>
        <end position="261"/>
    </location>
</feature>
<dbReference type="PRINTS" id="PR00701">
    <property type="entry name" value="60KDINNERMP"/>
</dbReference>
<evidence type="ECO:0000256" key="4">
    <source>
        <dbReference type="ARBA" id="ARBA00022692"/>
    </source>
</evidence>
<dbReference type="InterPro" id="IPR023060">
    <property type="entry name" value="YidC/YidC1/YidC2_Firmicutes"/>
</dbReference>
<dbReference type="NCBIfam" id="TIGR03592">
    <property type="entry name" value="yidC_oxa1_cterm"/>
    <property type="match status" value="1"/>
</dbReference>
<evidence type="ECO:0000256" key="7">
    <source>
        <dbReference type="ARBA" id="ARBA00022989"/>
    </source>
</evidence>
<evidence type="ECO:0000256" key="9">
    <source>
        <dbReference type="ARBA" id="ARBA00023139"/>
    </source>
</evidence>
<reference evidence="14 15" key="1">
    <citation type="submission" date="2010-07" db="EMBL/GenBank/DDBJ databases">
        <title>The draft genome of Paenibacillus curdlanolyticus YK9.</title>
        <authorList>
            <consortium name="US DOE Joint Genome Institute (JGI-PGF)"/>
            <person name="Lucas S."/>
            <person name="Copeland A."/>
            <person name="Lapidus A."/>
            <person name="Cheng J.-F."/>
            <person name="Bruce D."/>
            <person name="Goodwin L."/>
            <person name="Pitluck S."/>
            <person name="Land M.L."/>
            <person name="Hauser L."/>
            <person name="Chang Y.-J."/>
            <person name="Jeffries C."/>
            <person name="Anderson I.J."/>
            <person name="Johnson E."/>
            <person name="Loganathan U."/>
            <person name="Mulhopadhyay B."/>
            <person name="Kyrpides N."/>
            <person name="Woyke T.J."/>
        </authorList>
    </citation>
    <scope>NUCLEOTIDE SEQUENCE [LARGE SCALE GENOMIC DNA]</scope>
    <source>
        <strain evidence="14 15">YK9</strain>
    </source>
</reference>
<keyword evidence="11 12" id="KW-0449">Lipoprotein</keyword>
<sequence length="280" mass="31132">MGNTKSVSSRFTALRIYGFLLLIVALMLVSGCSAKGTIDSSTPGTFNHYIVYPFSAVIQHVATWFDGSYGLSIIVITLLVRLILMPLMIRQQTGQLAMRAKMKTLTPELNAVKEKYKSKKDAESQRKLQQETMQLYQQHGVNPLAIGCLPLLIQLPILTGLYYAIRMTPELKTHAFLWFKLGSADPIMPFIAAGVYLIQSFVSQRLSGSDASQQKQMAMLMYLSPIMMGLFSFTAPAALPLYWAVGGVFMIGQSWLAYRLYHRRTGKLTEQSAASPISAE</sequence>
<dbReference type="PROSITE" id="PS51257">
    <property type="entry name" value="PROKAR_LIPOPROTEIN"/>
    <property type="match status" value="1"/>
</dbReference>
<dbReference type="STRING" id="717606.PaecuDRAFT_0428"/>
<dbReference type="Proteomes" id="UP000005387">
    <property type="component" value="Unassembled WGS sequence"/>
</dbReference>
<comment type="subcellular location">
    <subcellularLocation>
        <location evidence="1 12">Cell membrane</location>
        <topology evidence="1 12">Multi-pass membrane protein</topology>
    </subcellularLocation>
</comment>
<evidence type="ECO:0000256" key="1">
    <source>
        <dbReference type="ARBA" id="ARBA00004651"/>
    </source>
</evidence>
<keyword evidence="10 12" id="KW-0143">Chaperone</keyword>
<dbReference type="InterPro" id="IPR028055">
    <property type="entry name" value="YidC/Oxa/ALB_C"/>
</dbReference>
<dbReference type="GO" id="GO:0015031">
    <property type="term" value="P:protein transport"/>
    <property type="evidence" value="ECO:0007669"/>
    <property type="project" value="UniProtKB-KW"/>
</dbReference>
<evidence type="ECO:0000256" key="6">
    <source>
        <dbReference type="ARBA" id="ARBA00022927"/>
    </source>
</evidence>
<feature type="transmembrane region" description="Helical" evidence="12">
    <location>
        <begin position="177"/>
        <end position="198"/>
    </location>
</feature>
<evidence type="ECO:0000256" key="12">
    <source>
        <dbReference type="HAMAP-Rule" id="MF_01811"/>
    </source>
</evidence>
<comment type="function">
    <text evidence="12">Required for the insertion and/or proper folding and/or complex formation of integral membrane proteins into the membrane. Involved in integration of membrane proteins that insert both dependently and independently of the Sec translocase complex, as well as at least some lipoproteins.</text>
</comment>
<feature type="domain" description="Membrane insertase YidC/Oxa/ALB C-terminal" evidence="13">
    <location>
        <begin position="69"/>
        <end position="258"/>
    </location>
</feature>
<keyword evidence="6 12" id="KW-0653">Protein transport</keyword>
<dbReference type="RefSeq" id="WP_006036445.1">
    <property type="nucleotide sequence ID" value="NZ_AEDD01000001.1"/>
</dbReference>
<proteinExistence type="inferred from homology"/>
<keyword evidence="8 12" id="KW-0472">Membrane</keyword>
<feature type="transmembrane region" description="Helical" evidence="12">
    <location>
        <begin position="219"/>
        <end position="235"/>
    </location>
</feature>
<dbReference type="GO" id="GO:0032977">
    <property type="term" value="F:membrane insertase activity"/>
    <property type="evidence" value="ECO:0007669"/>
    <property type="project" value="InterPro"/>
</dbReference>
<feature type="transmembrane region" description="Helical" evidence="12">
    <location>
        <begin position="69"/>
        <end position="89"/>
    </location>
</feature>
<evidence type="ECO:0000256" key="3">
    <source>
        <dbReference type="ARBA" id="ARBA00022475"/>
    </source>
</evidence>
<evidence type="ECO:0000256" key="5">
    <source>
        <dbReference type="ARBA" id="ARBA00022729"/>
    </source>
</evidence>
<keyword evidence="3 12" id="KW-1003">Cell membrane</keyword>